<accession>A0AAU9T1J5</accession>
<evidence type="ECO:0000256" key="1">
    <source>
        <dbReference type="ARBA" id="ARBA00004613"/>
    </source>
</evidence>
<gene>
    <name evidence="10" type="ORF">TAV2_LOCUS23878</name>
</gene>
<evidence type="ECO:0000256" key="6">
    <source>
        <dbReference type="ARBA" id="ARBA00022729"/>
    </source>
</evidence>
<keyword evidence="5 9" id="KW-0295">Fungicide</keyword>
<dbReference type="AlphaFoldDB" id="A0AAU9T1J5"/>
<comment type="similarity">
    <text evidence="2 9">Belongs to the DEFL family.</text>
</comment>
<organism evidence="10 11">
    <name type="scientific">Thlaspi arvense</name>
    <name type="common">Field penny-cress</name>
    <dbReference type="NCBI Taxonomy" id="13288"/>
    <lineage>
        <taxon>Eukaryota</taxon>
        <taxon>Viridiplantae</taxon>
        <taxon>Streptophyta</taxon>
        <taxon>Embryophyta</taxon>
        <taxon>Tracheophyta</taxon>
        <taxon>Spermatophyta</taxon>
        <taxon>Magnoliopsida</taxon>
        <taxon>eudicotyledons</taxon>
        <taxon>Gunneridae</taxon>
        <taxon>Pentapetalae</taxon>
        <taxon>rosids</taxon>
        <taxon>malvids</taxon>
        <taxon>Brassicales</taxon>
        <taxon>Brassicaceae</taxon>
        <taxon>Thlaspideae</taxon>
        <taxon>Thlaspi</taxon>
    </lineage>
</organism>
<comment type="subcellular location">
    <subcellularLocation>
        <location evidence="1 9">Secreted</location>
    </subcellularLocation>
</comment>
<evidence type="ECO:0000256" key="5">
    <source>
        <dbReference type="ARBA" id="ARBA00022577"/>
    </source>
</evidence>
<dbReference type="GO" id="GO:0050832">
    <property type="term" value="P:defense response to fungus"/>
    <property type="evidence" value="ECO:0007669"/>
    <property type="project" value="UniProtKB-UniRule"/>
</dbReference>
<dbReference type="PANTHER" id="PTHR36788:SF2">
    <property type="entry name" value="DEFENSIN-LIKE PROTEIN 183"/>
    <property type="match status" value="1"/>
</dbReference>
<protein>
    <recommendedName>
        <fullName evidence="9">Defensin-like protein</fullName>
    </recommendedName>
</protein>
<keyword evidence="4 9" id="KW-0929">Antimicrobial</keyword>
<dbReference type="InterPro" id="IPR039641">
    <property type="entry name" value="LCR"/>
</dbReference>
<evidence type="ECO:0000256" key="9">
    <source>
        <dbReference type="RuleBase" id="RU367109"/>
    </source>
</evidence>
<keyword evidence="11" id="KW-1185">Reference proteome</keyword>
<dbReference type="EMBL" id="OU466863">
    <property type="protein sequence ID" value="CAH2077515.1"/>
    <property type="molecule type" value="Genomic_DNA"/>
</dbReference>
<dbReference type="Proteomes" id="UP000836841">
    <property type="component" value="Chromosome 7"/>
</dbReference>
<sequence>MKNAFSLVVFIIFFIMLASVGSKVNAKLCQEPLGGCLFCKDRCTNKYGSLGRGICGGNHLCTCEYVCSPSQGPPQPKQCYGGPGGPGGPGIKCGSACNDNCGKYYSGGSGFCESNLCKCRYPC</sequence>
<keyword evidence="6 9" id="KW-0732">Signal</keyword>
<keyword evidence="8" id="KW-1015">Disulfide bond</keyword>
<feature type="signal peptide" evidence="9">
    <location>
        <begin position="1"/>
        <end position="22"/>
    </location>
</feature>
<evidence type="ECO:0000256" key="8">
    <source>
        <dbReference type="ARBA" id="ARBA00023157"/>
    </source>
</evidence>
<evidence type="ECO:0000256" key="3">
    <source>
        <dbReference type="ARBA" id="ARBA00022525"/>
    </source>
</evidence>
<evidence type="ECO:0000313" key="10">
    <source>
        <dbReference type="EMBL" id="CAH2077515.1"/>
    </source>
</evidence>
<keyword evidence="7 9" id="KW-0611">Plant defense</keyword>
<evidence type="ECO:0000256" key="2">
    <source>
        <dbReference type="ARBA" id="ARBA00006722"/>
    </source>
</evidence>
<reference evidence="10 11" key="1">
    <citation type="submission" date="2022-03" db="EMBL/GenBank/DDBJ databases">
        <authorList>
            <person name="Nunn A."/>
            <person name="Chopra R."/>
            <person name="Nunn A."/>
            <person name="Contreras Garrido A."/>
        </authorList>
    </citation>
    <scope>NUCLEOTIDE SEQUENCE [LARGE SCALE GENOMIC DNA]</scope>
</reference>
<evidence type="ECO:0000256" key="7">
    <source>
        <dbReference type="ARBA" id="ARBA00022821"/>
    </source>
</evidence>
<dbReference type="GO" id="GO:0031640">
    <property type="term" value="P:killing of cells of another organism"/>
    <property type="evidence" value="ECO:0007669"/>
    <property type="project" value="UniProtKB-UniRule"/>
</dbReference>
<keyword evidence="3 9" id="KW-0964">Secreted</keyword>
<dbReference type="GO" id="GO:0005576">
    <property type="term" value="C:extracellular region"/>
    <property type="evidence" value="ECO:0007669"/>
    <property type="project" value="UniProtKB-SubCell"/>
</dbReference>
<evidence type="ECO:0000256" key="4">
    <source>
        <dbReference type="ARBA" id="ARBA00022529"/>
    </source>
</evidence>
<feature type="chain" id="PRO_5043112645" description="Defensin-like protein" evidence="9">
    <location>
        <begin position="23"/>
        <end position="123"/>
    </location>
</feature>
<name>A0AAU9T1J5_THLAR</name>
<evidence type="ECO:0000313" key="11">
    <source>
        <dbReference type="Proteomes" id="UP000836841"/>
    </source>
</evidence>
<proteinExistence type="inferred from homology"/>
<dbReference type="PANTHER" id="PTHR36788">
    <property type="entry name" value="DEFENSIN-LIKE PROTEIN 183"/>
    <property type="match status" value="1"/>
</dbReference>